<name>A0A0E3WY39_METBA</name>
<protein>
    <submittedName>
        <fullName evidence="7">Iron-sulfur flavoprotein</fullName>
    </submittedName>
</protein>
<comment type="cofactor">
    <cofactor evidence="1">
        <name>FMN</name>
        <dbReference type="ChEBI" id="CHEBI:58210"/>
    </cofactor>
</comment>
<evidence type="ECO:0000313" key="7">
    <source>
        <dbReference type="EMBL" id="AKB83115.1"/>
    </source>
</evidence>
<dbReference type="Proteomes" id="UP000033066">
    <property type="component" value="Chromosome"/>
</dbReference>
<feature type="domain" description="NADPH-dependent FMN reductase-like" evidence="6">
    <location>
        <begin position="4"/>
        <end position="153"/>
    </location>
</feature>
<keyword evidence="4" id="KW-0288">FMN</keyword>
<dbReference type="Gene3D" id="3.40.50.360">
    <property type="match status" value="1"/>
</dbReference>
<dbReference type="GO" id="GO:0016491">
    <property type="term" value="F:oxidoreductase activity"/>
    <property type="evidence" value="ECO:0007669"/>
    <property type="project" value="InterPro"/>
</dbReference>
<dbReference type="PANTHER" id="PTHR43278:SF1">
    <property type="entry name" value="IRON-SULFUR FLAVOPROTEIN MJ1083"/>
    <property type="match status" value="1"/>
</dbReference>
<dbReference type="SUPFAM" id="SSF52218">
    <property type="entry name" value="Flavoproteins"/>
    <property type="match status" value="1"/>
</dbReference>
<evidence type="ECO:0000313" key="8">
    <source>
        <dbReference type="Proteomes" id="UP000033066"/>
    </source>
</evidence>
<sequence>MISMKILGISGSPRKGQNCEKMIVAALEIAKERGFETDTVFLSKEKIAPCKVCGACIEKASCVIEDNMEEVYEKMRAADGIIVASPVYMGNYPAQLKALFDRSVLLRRNKFALKNKVGAALSVGGSRNGGQEKTVQSIQDWMHIHGMIVVGDNSHFGGITWNPVEEDSIGMQTVSETAKKICEVLELIQNNRDKD</sequence>
<dbReference type="AlphaFoldDB" id="A0A0E3WY39"/>
<dbReference type="InterPro" id="IPR005025">
    <property type="entry name" value="FMN_Rdtase-like_dom"/>
</dbReference>
<evidence type="ECO:0000256" key="5">
    <source>
        <dbReference type="ARBA" id="ARBA00038292"/>
    </source>
</evidence>
<comment type="cofactor">
    <cofactor evidence="2">
        <name>[4Fe-4S] cluster</name>
        <dbReference type="ChEBI" id="CHEBI:49883"/>
    </cofactor>
</comment>
<organism evidence="7 8">
    <name type="scientific">Methanosarcina barkeri 3</name>
    <dbReference type="NCBI Taxonomy" id="1434107"/>
    <lineage>
        <taxon>Archaea</taxon>
        <taxon>Methanobacteriati</taxon>
        <taxon>Methanobacteriota</taxon>
        <taxon>Stenosarchaea group</taxon>
        <taxon>Methanomicrobia</taxon>
        <taxon>Methanosarcinales</taxon>
        <taxon>Methanosarcinaceae</taxon>
        <taxon>Methanosarcina</taxon>
    </lineage>
</organism>
<dbReference type="HOGENOM" id="CLU_050993_3_0_2"/>
<evidence type="ECO:0000256" key="4">
    <source>
        <dbReference type="ARBA" id="ARBA00022643"/>
    </source>
</evidence>
<evidence type="ECO:0000256" key="2">
    <source>
        <dbReference type="ARBA" id="ARBA00001966"/>
    </source>
</evidence>
<dbReference type="PANTHER" id="PTHR43278">
    <property type="entry name" value="NAD(P)H-DEPENDENT FMN-CONTAINING OXIDOREDUCTASE YWQN-RELATED"/>
    <property type="match status" value="1"/>
</dbReference>
<proteinExistence type="inferred from homology"/>
<dbReference type="InterPro" id="IPR051796">
    <property type="entry name" value="ISF_SsuE-like"/>
</dbReference>
<comment type="similarity">
    <text evidence="5">Belongs to the SsuE family. Isf subfamily.</text>
</comment>
<dbReference type="Pfam" id="PF03358">
    <property type="entry name" value="FMN_red"/>
    <property type="match status" value="1"/>
</dbReference>
<dbReference type="EMBL" id="CP009517">
    <property type="protein sequence ID" value="AKB83115.1"/>
    <property type="molecule type" value="Genomic_DNA"/>
</dbReference>
<keyword evidence="3" id="KW-0285">Flavoprotein</keyword>
<keyword evidence="8" id="KW-1185">Reference proteome</keyword>
<evidence type="ECO:0000259" key="6">
    <source>
        <dbReference type="Pfam" id="PF03358"/>
    </source>
</evidence>
<dbReference type="InterPro" id="IPR029039">
    <property type="entry name" value="Flavoprotein-like_sf"/>
</dbReference>
<dbReference type="KEGG" id="mbak:MSBR3_2537"/>
<dbReference type="PATRIC" id="fig|1434107.4.peg.3225"/>
<evidence type="ECO:0000256" key="1">
    <source>
        <dbReference type="ARBA" id="ARBA00001917"/>
    </source>
</evidence>
<gene>
    <name evidence="7" type="ORF">MSBR3_2537</name>
</gene>
<accession>A0A0E3WY39</accession>
<reference evidence="7" key="1">
    <citation type="submission" date="2014-07" db="EMBL/GenBank/DDBJ databases">
        <title>Methanogenic archaea and the global carbon cycle.</title>
        <authorList>
            <person name="Henriksen J.R."/>
            <person name="Luke J."/>
            <person name="Reinhart S."/>
            <person name="Benedict M.N."/>
            <person name="Youngblut N.D."/>
            <person name="Metcalf M.E."/>
            <person name="Whitaker R.J."/>
            <person name="Metcalf W.W."/>
        </authorList>
    </citation>
    <scope>NUCLEOTIDE SEQUENCE [LARGE SCALE GENOMIC DNA]</scope>
    <source>
        <strain evidence="7">3</strain>
    </source>
</reference>
<evidence type="ECO:0000256" key="3">
    <source>
        <dbReference type="ARBA" id="ARBA00022630"/>
    </source>
</evidence>
<dbReference type="STRING" id="1434107.MSBR3_2537"/>